<proteinExistence type="predicted"/>
<dbReference type="RefSeq" id="WP_345971972.1">
    <property type="nucleotide sequence ID" value="NZ_CP147920.1"/>
</dbReference>
<keyword evidence="2" id="KW-1185">Reference proteome</keyword>
<gene>
    <name evidence="1" type="ORF">WCY31_07825</name>
</gene>
<name>A0ABZ3H6J3_9BACT</name>
<protein>
    <submittedName>
        <fullName evidence="1">Uncharacterized protein</fullName>
    </submittedName>
</protein>
<accession>A0ABZ3H6J3</accession>
<sequence>MKRSKLMLRLAVLAMPLWLLSGCFIYVEDNPSHLPYVPATLVIHNDETSWGSIWYAYAAPSLASSWGEELLGADVLYPGDDLVVDIYECDQNYDIRVEYEDGYVVERTGVWVPCDMTTYTIFTDY</sequence>
<dbReference type="EMBL" id="CP147920">
    <property type="protein sequence ID" value="XAU14163.1"/>
    <property type="molecule type" value="Genomic_DNA"/>
</dbReference>
<organism evidence="1 2">
    <name type="scientific">Sulfurimonas diazotrophicus</name>
    <dbReference type="NCBI Taxonomy" id="3131939"/>
    <lineage>
        <taxon>Bacteria</taxon>
        <taxon>Pseudomonadati</taxon>
        <taxon>Campylobacterota</taxon>
        <taxon>Epsilonproteobacteria</taxon>
        <taxon>Campylobacterales</taxon>
        <taxon>Sulfurimonadaceae</taxon>
        <taxon>Sulfurimonas</taxon>
    </lineage>
</organism>
<evidence type="ECO:0000313" key="1">
    <source>
        <dbReference type="EMBL" id="XAU14163.1"/>
    </source>
</evidence>
<dbReference type="PROSITE" id="PS51257">
    <property type="entry name" value="PROKAR_LIPOPROTEIN"/>
    <property type="match status" value="1"/>
</dbReference>
<reference evidence="1 2" key="1">
    <citation type="submission" date="2024-03" db="EMBL/GenBank/DDBJ databases">
        <title>Sulfurimonas sp. HSL3-1.</title>
        <authorList>
            <person name="Wang S."/>
        </authorList>
    </citation>
    <scope>NUCLEOTIDE SEQUENCE [LARGE SCALE GENOMIC DNA]</scope>
    <source>
        <strain evidence="1 2">HSL3-1</strain>
    </source>
</reference>
<evidence type="ECO:0000313" key="2">
    <source>
        <dbReference type="Proteomes" id="UP001447842"/>
    </source>
</evidence>
<dbReference type="Proteomes" id="UP001447842">
    <property type="component" value="Chromosome"/>
</dbReference>